<feature type="transmembrane region" description="Helical" evidence="1">
    <location>
        <begin position="24"/>
        <end position="46"/>
    </location>
</feature>
<evidence type="ECO:0000313" key="2">
    <source>
        <dbReference type="EMBL" id="TVT17914.1"/>
    </source>
</evidence>
<proteinExistence type="predicted"/>
<evidence type="ECO:0000313" key="3">
    <source>
        <dbReference type="Proteomes" id="UP000318578"/>
    </source>
</evidence>
<keyword evidence="1" id="KW-1133">Transmembrane helix</keyword>
<accession>A0A558A0Y9</accession>
<feature type="transmembrane region" description="Helical" evidence="1">
    <location>
        <begin position="90"/>
        <end position="110"/>
    </location>
</feature>
<keyword evidence="3" id="KW-1185">Reference proteome</keyword>
<reference evidence="2 3" key="1">
    <citation type="submission" date="2019-07" db="EMBL/GenBank/DDBJ databases">
        <title>New species of Amycolatopsis and Streptomyces.</title>
        <authorList>
            <person name="Duangmal K."/>
            <person name="Teo W.F.A."/>
            <person name="Lipun K."/>
        </authorList>
    </citation>
    <scope>NUCLEOTIDE SEQUENCE [LARGE SCALE GENOMIC DNA]</scope>
    <source>
        <strain evidence="2 3">JCM 30562</strain>
    </source>
</reference>
<sequence>MTEGAVPAEDVPARRQSSWLVARLLGVLAAVVAAVLAIVGSFLSLVSGELTYLGRPVMTLAVTGWDLDAHAPAGEPTPVATPGGTAQNGIPLTIAGCLLVVAAIVGILAAPRFAPAWARSAAVLAGSVAAAFLTGTVVTVAAQVVNLSETIRPTGTAAGNAGYGAAAGPAAGFWLELVAALLAIAAAVLFALPPRRPAPEMTTPHNDFPPSPPQP</sequence>
<organism evidence="2 3">
    <name type="scientific">Amycolatopsis acidiphila</name>
    <dbReference type="NCBI Taxonomy" id="715473"/>
    <lineage>
        <taxon>Bacteria</taxon>
        <taxon>Bacillati</taxon>
        <taxon>Actinomycetota</taxon>
        <taxon>Actinomycetes</taxon>
        <taxon>Pseudonocardiales</taxon>
        <taxon>Pseudonocardiaceae</taxon>
        <taxon>Amycolatopsis</taxon>
    </lineage>
</organism>
<evidence type="ECO:0000256" key="1">
    <source>
        <dbReference type="SAM" id="Phobius"/>
    </source>
</evidence>
<keyword evidence="1" id="KW-0472">Membrane</keyword>
<keyword evidence="1" id="KW-0812">Transmembrane</keyword>
<dbReference type="EMBL" id="VJZA01000070">
    <property type="protein sequence ID" value="TVT17914.1"/>
    <property type="molecule type" value="Genomic_DNA"/>
</dbReference>
<feature type="transmembrane region" description="Helical" evidence="1">
    <location>
        <begin position="173"/>
        <end position="192"/>
    </location>
</feature>
<evidence type="ECO:0008006" key="4">
    <source>
        <dbReference type="Google" id="ProtNLM"/>
    </source>
</evidence>
<feature type="transmembrane region" description="Helical" evidence="1">
    <location>
        <begin position="122"/>
        <end position="145"/>
    </location>
</feature>
<gene>
    <name evidence="2" type="ORF">FNH06_29755</name>
</gene>
<dbReference type="OrthoDB" id="10007795at2"/>
<dbReference type="RefSeq" id="WP_144643258.1">
    <property type="nucleotide sequence ID" value="NZ_BNAX01000022.1"/>
</dbReference>
<protein>
    <recommendedName>
        <fullName evidence="4">Trp biosynthesis-associated membrane protein</fullName>
    </recommendedName>
</protein>
<dbReference type="Proteomes" id="UP000318578">
    <property type="component" value="Unassembled WGS sequence"/>
</dbReference>
<dbReference type="AlphaFoldDB" id="A0A558A0Y9"/>
<comment type="caution">
    <text evidence="2">The sequence shown here is derived from an EMBL/GenBank/DDBJ whole genome shotgun (WGS) entry which is preliminary data.</text>
</comment>
<name>A0A558A0Y9_9PSEU</name>